<dbReference type="SMART" id="SM00495">
    <property type="entry name" value="ChtBD3"/>
    <property type="match status" value="1"/>
</dbReference>
<dbReference type="OrthoDB" id="9762169at2"/>
<dbReference type="EMBL" id="FQZK01000021">
    <property type="protein sequence ID" value="SHK48491.1"/>
    <property type="molecule type" value="Genomic_DNA"/>
</dbReference>
<dbReference type="AlphaFoldDB" id="A0A1M6SUT0"/>
<gene>
    <name evidence="4" type="ORF">SAMN05421803_12135</name>
</gene>
<keyword evidence="4" id="KW-0808">Transferase</keyword>
<dbReference type="SUPFAM" id="SSF56112">
    <property type="entry name" value="Protein kinase-like (PK-like)"/>
    <property type="match status" value="1"/>
</dbReference>
<dbReference type="Proteomes" id="UP000184452">
    <property type="component" value="Unassembled WGS sequence"/>
</dbReference>
<organism evidence="4 5">
    <name type="scientific">Nocardiopsis flavescens</name>
    <dbReference type="NCBI Taxonomy" id="758803"/>
    <lineage>
        <taxon>Bacteria</taxon>
        <taxon>Bacillati</taxon>
        <taxon>Actinomycetota</taxon>
        <taxon>Actinomycetes</taxon>
        <taxon>Streptosporangiales</taxon>
        <taxon>Nocardiopsidaceae</taxon>
        <taxon>Nocardiopsis</taxon>
    </lineage>
</organism>
<dbReference type="SMART" id="SM00740">
    <property type="entry name" value="PASTA"/>
    <property type="match status" value="3"/>
</dbReference>
<evidence type="ECO:0000259" key="3">
    <source>
        <dbReference type="PROSITE" id="PS51178"/>
    </source>
</evidence>
<dbReference type="RefSeq" id="WP_073382523.1">
    <property type="nucleotide sequence ID" value="NZ_FQZK01000021.1"/>
</dbReference>
<dbReference type="GO" id="GO:0030246">
    <property type="term" value="F:carbohydrate binding"/>
    <property type="evidence" value="ECO:0007669"/>
    <property type="project" value="InterPro"/>
</dbReference>
<dbReference type="Pfam" id="PF02839">
    <property type="entry name" value="CBM_5_12"/>
    <property type="match status" value="1"/>
</dbReference>
<sequence>METPAPLTSPASVLTERHRIGDGVSLGDGVLLYRASDPASRAEVLIEVEAVPRHLEGARTERADLIADIDHPALVERLGLTVEDGRAFTVTGPVDADPLAHILGERFRERVSKREALDIADTLLSALEEYHERGLVHGAVGPDTVLLADDGSVLLVPVTAEPGPGADPRDDVRAVGSLLHRMITGMANGSDGGDPADLDGEFALLVAQGTAADPAHRPRNASHYRVLVTRARDRLPAPAPRHAASEPAASRAGAPERREEPDGPGRGGVRRPLLWGALCAALLLAALAAWALLAGGGEEAGGSAGATMPDLVGLTPEEATGRLDALEVSLEISYDQVRDDDVEPGLVAATDPAPGSGLGGGDAVTLSVSTGPSDLVVPDLVGEPEAQARRTLLDLGFTEVATVQEPSEEHSSGTVLSTDPGAGESVPHDTPLTLTVSEGVALPDLVGMAEEEALAALADLGLLAETAREDSRRPAGEVLAQDPAAGAVVEPASTVLVTVSSGQDEEPEAQAPPEEGPRSDGGRGEDPREERPPGPGDDASAPGTGEPEPCAGGAWSEGTAYPEGSRVVHNGREYEAVWWNSDISPEETAEWGPWRDVGGC</sequence>
<feature type="compositionally biased region" description="Low complexity" evidence="2">
    <location>
        <begin position="240"/>
        <end position="253"/>
    </location>
</feature>
<feature type="region of interest" description="Disordered" evidence="2">
    <location>
        <begin position="236"/>
        <end position="267"/>
    </location>
</feature>
<feature type="region of interest" description="Disordered" evidence="2">
    <location>
        <begin position="499"/>
        <end position="564"/>
    </location>
</feature>
<dbReference type="Gene3D" id="2.10.10.20">
    <property type="entry name" value="Carbohydrate-binding module superfamily 5/12"/>
    <property type="match status" value="1"/>
</dbReference>
<dbReference type="GO" id="GO:0004553">
    <property type="term" value="F:hydrolase activity, hydrolyzing O-glycosyl compounds"/>
    <property type="evidence" value="ECO:0007669"/>
    <property type="project" value="InterPro"/>
</dbReference>
<dbReference type="InterPro" id="IPR036573">
    <property type="entry name" value="CBM_sf_5/12"/>
</dbReference>
<dbReference type="PROSITE" id="PS51178">
    <property type="entry name" value="PASTA"/>
    <property type="match status" value="3"/>
</dbReference>
<feature type="compositionally biased region" description="Low complexity" evidence="2">
    <location>
        <begin position="536"/>
        <end position="545"/>
    </location>
</feature>
<dbReference type="Gene3D" id="3.30.10.20">
    <property type="match status" value="3"/>
</dbReference>
<dbReference type="GO" id="GO:0004674">
    <property type="term" value="F:protein serine/threonine kinase activity"/>
    <property type="evidence" value="ECO:0007669"/>
    <property type="project" value="UniProtKB-KW"/>
</dbReference>
<feature type="region of interest" description="Disordered" evidence="2">
    <location>
        <begin position="578"/>
        <end position="600"/>
    </location>
</feature>
<dbReference type="STRING" id="758803.SAMN05421803_12135"/>
<dbReference type="InterPro" id="IPR011009">
    <property type="entry name" value="Kinase-like_dom_sf"/>
</dbReference>
<evidence type="ECO:0000256" key="2">
    <source>
        <dbReference type="SAM" id="MobiDB-lite"/>
    </source>
</evidence>
<feature type="compositionally biased region" description="Basic and acidic residues" evidence="2">
    <location>
        <begin position="254"/>
        <end position="263"/>
    </location>
</feature>
<evidence type="ECO:0000256" key="1">
    <source>
        <dbReference type="ARBA" id="ARBA00022801"/>
    </source>
</evidence>
<dbReference type="SUPFAM" id="SSF51055">
    <property type="entry name" value="Carbohydrate binding domain"/>
    <property type="match status" value="1"/>
</dbReference>
<reference evidence="4 5" key="1">
    <citation type="submission" date="2016-11" db="EMBL/GenBank/DDBJ databases">
        <authorList>
            <person name="Jaros S."/>
            <person name="Januszkiewicz K."/>
            <person name="Wedrychowicz H."/>
        </authorList>
    </citation>
    <scope>NUCLEOTIDE SEQUENCE [LARGE SCALE GENOMIC DNA]</scope>
    <source>
        <strain evidence="4 5">CGMCC 4.5723</strain>
    </source>
</reference>
<dbReference type="InterPro" id="IPR003610">
    <property type="entry name" value="CBM5/12"/>
</dbReference>
<keyword evidence="4" id="KW-0418">Kinase</keyword>
<accession>A0A1M6SUT0</accession>
<dbReference type="CDD" id="cd12215">
    <property type="entry name" value="ChiC_BD"/>
    <property type="match status" value="1"/>
</dbReference>
<dbReference type="Gene3D" id="1.10.510.10">
    <property type="entry name" value="Transferase(Phosphotransferase) domain 1"/>
    <property type="match status" value="1"/>
</dbReference>
<feature type="domain" description="PASTA" evidence="3">
    <location>
        <begin position="371"/>
        <end position="438"/>
    </location>
</feature>
<keyword evidence="1" id="KW-0378">Hydrolase</keyword>
<feature type="domain" description="PASTA" evidence="3">
    <location>
        <begin position="302"/>
        <end position="370"/>
    </location>
</feature>
<dbReference type="InterPro" id="IPR005543">
    <property type="entry name" value="PASTA_dom"/>
</dbReference>
<feature type="compositionally biased region" description="Basic and acidic residues" evidence="2">
    <location>
        <begin position="515"/>
        <end position="532"/>
    </location>
</feature>
<proteinExistence type="predicted"/>
<dbReference type="CDD" id="cd06577">
    <property type="entry name" value="PASTA_pknB"/>
    <property type="match status" value="2"/>
</dbReference>
<protein>
    <submittedName>
        <fullName evidence="4">Serine/threonine protein kinase</fullName>
    </submittedName>
</protein>
<feature type="domain" description="PASTA" evidence="3">
    <location>
        <begin position="439"/>
        <end position="501"/>
    </location>
</feature>
<dbReference type="GO" id="GO:0005576">
    <property type="term" value="C:extracellular region"/>
    <property type="evidence" value="ECO:0007669"/>
    <property type="project" value="InterPro"/>
</dbReference>
<keyword evidence="4" id="KW-0723">Serine/threonine-protein kinase</keyword>
<feature type="region of interest" description="Disordered" evidence="2">
    <location>
        <begin position="404"/>
        <end position="426"/>
    </location>
</feature>
<keyword evidence="5" id="KW-1185">Reference proteome</keyword>
<name>A0A1M6SUT0_9ACTN</name>
<evidence type="ECO:0000313" key="5">
    <source>
        <dbReference type="Proteomes" id="UP000184452"/>
    </source>
</evidence>
<dbReference type="GO" id="GO:0005975">
    <property type="term" value="P:carbohydrate metabolic process"/>
    <property type="evidence" value="ECO:0007669"/>
    <property type="project" value="InterPro"/>
</dbReference>
<evidence type="ECO:0000313" key="4">
    <source>
        <dbReference type="EMBL" id="SHK48491.1"/>
    </source>
</evidence>
<dbReference type="Pfam" id="PF03793">
    <property type="entry name" value="PASTA"/>
    <property type="match status" value="3"/>
</dbReference>